<keyword evidence="12" id="KW-1185">Reference proteome</keyword>
<evidence type="ECO:0000256" key="5">
    <source>
        <dbReference type="ARBA" id="ARBA00022989"/>
    </source>
</evidence>
<dbReference type="PANTHER" id="PTHR30309">
    <property type="entry name" value="INNER MEMBRANE PROTEIN YGIH"/>
    <property type="match status" value="1"/>
</dbReference>
<accession>A0ABY6N1J8</accession>
<dbReference type="Pfam" id="PF02660">
    <property type="entry name" value="G3P_acyltransf"/>
    <property type="match status" value="1"/>
</dbReference>
<comment type="catalytic activity">
    <reaction evidence="10">
        <text>an acyl phosphate + sn-glycerol 3-phosphate = a 1-acyl-sn-glycero-3-phosphate + phosphate</text>
        <dbReference type="Rhea" id="RHEA:34075"/>
        <dbReference type="ChEBI" id="CHEBI:43474"/>
        <dbReference type="ChEBI" id="CHEBI:57597"/>
        <dbReference type="ChEBI" id="CHEBI:57970"/>
        <dbReference type="ChEBI" id="CHEBI:59918"/>
        <dbReference type="EC" id="2.3.1.275"/>
    </reaction>
</comment>
<keyword evidence="9 10" id="KW-1208">Phospholipid metabolism</keyword>
<dbReference type="EMBL" id="CP100390">
    <property type="protein sequence ID" value="UZE95882.1"/>
    <property type="molecule type" value="Genomic_DNA"/>
</dbReference>
<comment type="subcellular location">
    <subcellularLocation>
        <location evidence="10">Cell membrane</location>
        <topology evidence="10">Multi-pass membrane protein</topology>
    </subcellularLocation>
</comment>
<feature type="transmembrane region" description="Helical" evidence="10">
    <location>
        <begin position="157"/>
        <end position="179"/>
    </location>
</feature>
<evidence type="ECO:0000256" key="2">
    <source>
        <dbReference type="ARBA" id="ARBA00022516"/>
    </source>
</evidence>
<evidence type="ECO:0000256" key="9">
    <source>
        <dbReference type="ARBA" id="ARBA00023264"/>
    </source>
</evidence>
<feature type="transmembrane region" description="Helical" evidence="10">
    <location>
        <begin position="116"/>
        <end position="137"/>
    </location>
</feature>
<organism evidence="11 12">
    <name type="scientific">Alkalimarinus alittae</name>
    <dbReference type="NCBI Taxonomy" id="2961619"/>
    <lineage>
        <taxon>Bacteria</taxon>
        <taxon>Pseudomonadati</taxon>
        <taxon>Pseudomonadota</taxon>
        <taxon>Gammaproteobacteria</taxon>
        <taxon>Alteromonadales</taxon>
        <taxon>Alteromonadaceae</taxon>
        <taxon>Alkalimarinus</taxon>
    </lineage>
</organism>
<keyword evidence="2 10" id="KW-0444">Lipid biosynthesis</keyword>
<keyword evidence="4 10" id="KW-0812">Transmembrane</keyword>
<dbReference type="RefSeq" id="WP_265047365.1">
    <property type="nucleotide sequence ID" value="NZ_CP100390.1"/>
</dbReference>
<comment type="similarity">
    <text evidence="10">Belongs to the PlsY family.</text>
</comment>
<comment type="subunit">
    <text evidence="10">Probably interacts with PlsX.</text>
</comment>
<proteinExistence type="inferred from homology"/>
<name>A0ABY6N1J8_9ALTE</name>
<feature type="transmembrane region" description="Helical" evidence="10">
    <location>
        <begin position="53"/>
        <end position="79"/>
    </location>
</feature>
<evidence type="ECO:0000256" key="3">
    <source>
        <dbReference type="ARBA" id="ARBA00022679"/>
    </source>
</evidence>
<evidence type="ECO:0000256" key="1">
    <source>
        <dbReference type="ARBA" id="ARBA00022475"/>
    </source>
</evidence>
<feature type="transmembrane region" description="Helical" evidence="10">
    <location>
        <begin position="85"/>
        <end position="104"/>
    </location>
</feature>
<gene>
    <name evidence="10 11" type="primary">plsY</name>
    <name evidence="11" type="ORF">NKI27_17820</name>
</gene>
<dbReference type="GO" id="GO:0004366">
    <property type="term" value="F:glycerol-3-phosphate O-acyltransferase activity"/>
    <property type="evidence" value="ECO:0007669"/>
    <property type="project" value="UniProtKB-EC"/>
</dbReference>
<protein>
    <recommendedName>
        <fullName evidence="10">Glycerol-3-phosphate acyltransferase</fullName>
    </recommendedName>
    <alternativeName>
        <fullName evidence="10">Acyl-PO4 G3P acyltransferase</fullName>
    </alternativeName>
    <alternativeName>
        <fullName evidence="10">Acyl-phosphate--glycerol-3-phosphate acyltransferase</fullName>
    </alternativeName>
    <alternativeName>
        <fullName evidence="10">G3P acyltransferase</fullName>
        <shortName evidence="10">GPAT</shortName>
        <ecNumber evidence="10">2.3.1.275</ecNumber>
    </alternativeName>
    <alternativeName>
        <fullName evidence="10">Lysophosphatidic acid synthase</fullName>
        <shortName evidence="10">LPA synthase</shortName>
    </alternativeName>
</protein>
<dbReference type="PANTHER" id="PTHR30309:SF0">
    <property type="entry name" value="GLYCEROL-3-PHOSPHATE ACYLTRANSFERASE-RELATED"/>
    <property type="match status" value="1"/>
</dbReference>
<evidence type="ECO:0000313" key="12">
    <source>
        <dbReference type="Proteomes" id="UP001163739"/>
    </source>
</evidence>
<evidence type="ECO:0000256" key="6">
    <source>
        <dbReference type="ARBA" id="ARBA00023098"/>
    </source>
</evidence>
<comment type="function">
    <text evidence="10">Catalyzes the transfer of an acyl group from acyl-phosphate (acyl-PO(4)) to glycerol-3-phosphate (G3P) to form lysophosphatidic acid (LPA). This enzyme utilizes acyl-phosphate as fatty acyl donor, but not acyl-CoA or acyl-ACP.</text>
</comment>
<keyword evidence="3 10" id="KW-0808">Transferase</keyword>
<keyword evidence="5 10" id="KW-1133">Transmembrane helix</keyword>
<feature type="transmembrane region" description="Helical" evidence="10">
    <location>
        <begin position="6"/>
        <end position="32"/>
    </location>
</feature>
<keyword evidence="6 10" id="KW-0443">Lipid metabolism</keyword>
<reference evidence="11" key="1">
    <citation type="submission" date="2022-06" db="EMBL/GenBank/DDBJ databases">
        <title>Alkalimarinus sp. nov., isolated from gut of a Alitta virens.</title>
        <authorList>
            <person name="Yang A.I."/>
            <person name="Shin N.-R."/>
        </authorList>
    </citation>
    <scope>NUCLEOTIDE SEQUENCE</scope>
    <source>
        <strain evidence="11">A2M4</strain>
    </source>
</reference>
<dbReference type="Proteomes" id="UP001163739">
    <property type="component" value="Chromosome"/>
</dbReference>
<comment type="pathway">
    <text evidence="10">Lipid metabolism; phospholipid metabolism.</text>
</comment>
<dbReference type="SMART" id="SM01207">
    <property type="entry name" value="G3P_acyltransf"/>
    <property type="match status" value="1"/>
</dbReference>
<evidence type="ECO:0000256" key="10">
    <source>
        <dbReference type="HAMAP-Rule" id="MF_01043"/>
    </source>
</evidence>
<dbReference type="HAMAP" id="MF_01043">
    <property type="entry name" value="PlsY"/>
    <property type="match status" value="1"/>
</dbReference>
<evidence type="ECO:0000256" key="7">
    <source>
        <dbReference type="ARBA" id="ARBA00023136"/>
    </source>
</evidence>
<evidence type="ECO:0000256" key="4">
    <source>
        <dbReference type="ARBA" id="ARBA00022692"/>
    </source>
</evidence>
<evidence type="ECO:0000256" key="8">
    <source>
        <dbReference type="ARBA" id="ARBA00023209"/>
    </source>
</evidence>
<dbReference type="InterPro" id="IPR003811">
    <property type="entry name" value="G3P_acylTferase_PlsY"/>
</dbReference>
<dbReference type="EC" id="2.3.1.275" evidence="10"/>
<keyword evidence="7 10" id="KW-0472">Membrane</keyword>
<keyword evidence="8 10" id="KW-0594">Phospholipid biosynthesis</keyword>
<keyword evidence="11" id="KW-0012">Acyltransferase</keyword>
<sequence>MDTDSFIITCVLTLFAYGLGSISGAISTCRFFSLTDPRTSGSKNPGATNVYRIGGTTPAVITLIIDSVKGAIPVCFAVAAGLPELTQGIIALAAITGHMYPIYYHFKGGKGVATTLGAGLVLSPLTTLFITACWIAVARKVRISSVASLTAAVLAPLTAYLLDPSYTLVYSILSVMIIFRHKDNISGLLTQNEKRLDKPDL</sequence>
<keyword evidence="1 10" id="KW-1003">Cell membrane</keyword>
<dbReference type="NCBIfam" id="TIGR00023">
    <property type="entry name" value="glycerol-3-phosphate 1-O-acyltransferase PlsY"/>
    <property type="match status" value="1"/>
</dbReference>
<evidence type="ECO:0000313" key="11">
    <source>
        <dbReference type="EMBL" id="UZE95882.1"/>
    </source>
</evidence>